<dbReference type="GO" id="GO:0016020">
    <property type="term" value="C:membrane"/>
    <property type="evidence" value="ECO:0007669"/>
    <property type="project" value="UniProtKB-SubCell"/>
</dbReference>
<comment type="similarity">
    <text evidence="2">Belongs to the EamA transporter family.</text>
</comment>
<feature type="transmembrane region" description="Helical" evidence="6">
    <location>
        <begin position="154"/>
        <end position="174"/>
    </location>
</feature>
<feature type="transmembrane region" description="Helical" evidence="6">
    <location>
        <begin position="186"/>
        <end position="206"/>
    </location>
</feature>
<comment type="subcellular location">
    <subcellularLocation>
        <location evidence="1">Membrane</location>
        <topology evidence="1">Multi-pass membrane protein</topology>
    </subcellularLocation>
</comment>
<dbReference type="InterPro" id="IPR000620">
    <property type="entry name" value="EamA_dom"/>
</dbReference>
<evidence type="ECO:0000256" key="4">
    <source>
        <dbReference type="ARBA" id="ARBA00022989"/>
    </source>
</evidence>
<dbReference type="AlphaFoldDB" id="A0AAU7JFU9"/>
<organism evidence="8">
    <name type="scientific">Alsobacter sp. KACC 23698</name>
    <dbReference type="NCBI Taxonomy" id="3149229"/>
    <lineage>
        <taxon>Bacteria</taxon>
        <taxon>Pseudomonadati</taxon>
        <taxon>Pseudomonadota</taxon>
        <taxon>Alphaproteobacteria</taxon>
        <taxon>Hyphomicrobiales</taxon>
        <taxon>Alsobacteraceae</taxon>
        <taxon>Alsobacter</taxon>
    </lineage>
</organism>
<protein>
    <submittedName>
        <fullName evidence="8">DMT family transporter</fullName>
    </submittedName>
</protein>
<dbReference type="RefSeq" id="WP_406855890.1">
    <property type="nucleotide sequence ID" value="NZ_CP157484.1"/>
</dbReference>
<proteinExistence type="inferred from homology"/>
<evidence type="ECO:0000256" key="3">
    <source>
        <dbReference type="ARBA" id="ARBA00022692"/>
    </source>
</evidence>
<feature type="transmembrane region" description="Helical" evidence="6">
    <location>
        <begin position="69"/>
        <end position="88"/>
    </location>
</feature>
<dbReference type="Pfam" id="PF00892">
    <property type="entry name" value="EamA"/>
    <property type="match status" value="2"/>
</dbReference>
<feature type="domain" description="EamA" evidence="7">
    <location>
        <begin position="11"/>
        <end position="142"/>
    </location>
</feature>
<dbReference type="InterPro" id="IPR050638">
    <property type="entry name" value="AA-Vitamin_Transporters"/>
</dbReference>
<keyword evidence="3 6" id="KW-0812">Transmembrane</keyword>
<dbReference type="InterPro" id="IPR037185">
    <property type="entry name" value="EmrE-like"/>
</dbReference>
<evidence type="ECO:0000313" key="8">
    <source>
        <dbReference type="EMBL" id="XBO39051.1"/>
    </source>
</evidence>
<dbReference type="PANTHER" id="PTHR32322:SF2">
    <property type="entry name" value="EAMA DOMAIN-CONTAINING PROTEIN"/>
    <property type="match status" value="1"/>
</dbReference>
<sequence>MRRDHIDRKAMALLTALCALWGVQQVTAKIALEGVSPVMQAGLRSCGSAILLGGWAWSRGIRIIGDDGAWKPGLVVGALFALEFLLLYQGIAWTTASRGIVFLYTAPFTVAAGAHWLFPQERLVGWQLVGLFAAFAGVVLAFGDGLASPDWRALAGDALCFGAAVLWGLTTLVIKSTRLASISATRTLFFQLFVSGVALTPLSPLLGEPGVVSLTPAVVAALAYQTVVVGFVSYLCWFWMIATYPAAQLSAFTFLTPLLGVAAGWAFLGDPLRPGFAGAIGLVCLGIWLVNRRPATAA</sequence>
<evidence type="ECO:0000256" key="6">
    <source>
        <dbReference type="SAM" id="Phobius"/>
    </source>
</evidence>
<accession>A0AAU7JFU9</accession>
<evidence type="ECO:0000256" key="1">
    <source>
        <dbReference type="ARBA" id="ARBA00004141"/>
    </source>
</evidence>
<evidence type="ECO:0000256" key="2">
    <source>
        <dbReference type="ARBA" id="ARBA00007362"/>
    </source>
</evidence>
<dbReference type="PANTHER" id="PTHR32322">
    <property type="entry name" value="INNER MEMBRANE TRANSPORTER"/>
    <property type="match status" value="1"/>
</dbReference>
<feature type="transmembrane region" description="Helical" evidence="6">
    <location>
        <begin position="218"/>
        <end position="242"/>
    </location>
</feature>
<feature type="transmembrane region" description="Helical" evidence="6">
    <location>
        <begin position="274"/>
        <end position="291"/>
    </location>
</feature>
<keyword evidence="4 6" id="KW-1133">Transmembrane helix</keyword>
<feature type="transmembrane region" description="Helical" evidence="6">
    <location>
        <begin position="123"/>
        <end position="142"/>
    </location>
</feature>
<evidence type="ECO:0000259" key="7">
    <source>
        <dbReference type="Pfam" id="PF00892"/>
    </source>
</evidence>
<feature type="domain" description="EamA" evidence="7">
    <location>
        <begin position="155"/>
        <end position="291"/>
    </location>
</feature>
<evidence type="ECO:0000256" key="5">
    <source>
        <dbReference type="ARBA" id="ARBA00023136"/>
    </source>
</evidence>
<dbReference type="EMBL" id="CP157484">
    <property type="protein sequence ID" value="XBO39051.1"/>
    <property type="molecule type" value="Genomic_DNA"/>
</dbReference>
<dbReference type="SUPFAM" id="SSF103481">
    <property type="entry name" value="Multidrug resistance efflux transporter EmrE"/>
    <property type="match status" value="2"/>
</dbReference>
<feature type="transmembrane region" description="Helical" evidence="6">
    <location>
        <begin position="249"/>
        <end position="268"/>
    </location>
</feature>
<reference evidence="8" key="1">
    <citation type="submission" date="2024-05" db="EMBL/GenBank/DDBJ databases">
        <authorList>
            <person name="Kim S."/>
            <person name="Heo J."/>
            <person name="Choi H."/>
            <person name="Choi Y."/>
            <person name="Kwon S.-W."/>
            <person name="Kim Y."/>
        </authorList>
    </citation>
    <scope>NUCLEOTIDE SEQUENCE</scope>
    <source>
        <strain evidence="8">KACC 23698</strain>
    </source>
</reference>
<name>A0AAU7JFU9_9HYPH</name>
<gene>
    <name evidence="8" type="ORF">ABEG18_25800</name>
</gene>
<feature type="transmembrane region" description="Helical" evidence="6">
    <location>
        <begin position="100"/>
        <end position="118"/>
    </location>
</feature>
<keyword evidence="5 6" id="KW-0472">Membrane</keyword>